<name>A0ABT2I1C2_9SPHN</name>
<evidence type="ECO:0000256" key="1">
    <source>
        <dbReference type="SAM" id="Phobius"/>
    </source>
</evidence>
<evidence type="ECO:0000313" key="2">
    <source>
        <dbReference type="EMBL" id="MCT2398600.1"/>
    </source>
</evidence>
<accession>A0ABT2I1C2</accession>
<reference evidence="2" key="1">
    <citation type="submission" date="2022-09" db="EMBL/GenBank/DDBJ databases">
        <title>Novosphingobium sp. Nov., a polycyclic aromatic hydrocarbon-degrading bacterium isolated form mangrove sediments in HongKong.</title>
        <authorList>
            <person name="Hu Z."/>
        </authorList>
    </citation>
    <scope>NUCLEOTIDE SEQUENCE</scope>
    <source>
        <strain evidence="2">HK4-1</strain>
    </source>
</reference>
<dbReference type="Proteomes" id="UP001165583">
    <property type="component" value="Unassembled WGS sequence"/>
</dbReference>
<keyword evidence="1" id="KW-0472">Membrane</keyword>
<comment type="caution">
    <text evidence="2">The sequence shown here is derived from an EMBL/GenBank/DDBJ whole genome shotgun (WGS) entry which is preliminary data.</text>
</comment>
<protein>
    <submittedName>
        <fullName evidence="2">Uncharacterized protein</fullName>
    </submittedName>
</protein>
<dbReference type="EMBL" id="JANZXA010000001">
    <property type="protein sequence ID" value="MCT2398600.1"/>
    <property type="molecule type" value="Genomic_DNA"/>
</dbReference>
<keyword evidence="3" id="KW-1185">Reference proteome</keyword>
<sequence>MPPEPGRRWLRTQAATNRARACRVVVVVVVVVRCCVMTGDIAMPARKVIRQACEARESRHEVDLPGFLAGRGGTRRRVNPACRSVDATGTGKKDPLLPLGFRIADVLDMMIEEIFPRDE</sequence>
<keyword evidence="1" id="KW-0812">Transmembrane</keyword>
<gene>
    <name evidence="2" type="ORF">NZK81_03465</name>
</gene>
<dbReference type="RefSeq" id="WP_260043844.1">
    <property type="nucleotide sequence ID" value="NZ_JANZXA010000001.1"/>
</dbReference>
<proteinExistence type="predicted"/>
<organism evidence="2 3">
    <name type="scientific">Novosphingobium mangrovi</name>
    <name type="common">ex Huang et al. 2023</name>
    <dbReference type="NCBI Taxonomy" id="2976432"/>
    <lineage>
        <taxon>Bacteria</taxon>
        <taxon>Pseudomonadati</taxon>
        <taxon>Pseudomonadota</taxon>
        <taxon>Alphaproteobacteria</taxon>
        <taxon>Sphingomonadales</taxon>
        <taxon>Sphingomonadaceae</taxon>
        <taxon>Novosphingobium</taxon>
    </lineage>
</organism>
<keyword evidence="1" id="KW-1133">Transmembrane helix</keyword>
<feature type="transmembrane region" description="Helical" evidence="1">
    <location>
        <begin position="21"/>
        <end position="43"/>
    </location>
</feature>
<evidence type="ECO:0000313" key="3">
    <source>
        <dbReference type="Proteomes" id="UP001165583"/>
    </source>
</evidence>